<dbReference type="Pfam" id="PF00023">
    <property type="entry name" value="Ank"/>
    <property type="match status" value="1"/>
</dbReference>
<name>A0A8R7U223_TRIUA</name>
<reference evidence="3" key="2">
    <citation type="submission" date="2018-03" db="EMBL/GenBank/DDBJ databases">
        <title>The Triticum urartu genome reveals the dynamic nature of wheat genome evolution.</title>
        <authorList>
            <person name="Ling H."/>
            <person name="Ma B."/>
            <person name="Shi X."/>
            <person name="Liu H."/>
            <person name="Dong L."/>
            <person name="Sun H."/>
            <person name="Cao Y."/>
            <person name="Gao Q."/>
            <person name="Zheng S."/>
            <person name="Li Y."/>
            <person name="Yu Y."/>
            <person name="Du H."/>
            <person name="Qi M."/>
            <person name="Li Y."/>
            <person name="Yu H."/>
            <person name="Cui Y."/>
            <person name="Wang N."/>
            <person name="Chen C."/>
            <person name="Wu H."/>
            <person name="Zhao Y."/>
            <person name="Zhang J."/>
            <person name="Li Y."/>
            <person name="Zhou W."/>
            <person name="Zhang B."/>
            <person name="Hu W."/>
            <person name="Eijk M."/>
            <person name="Tang J."/>
            <person name="Witsenboer H."/>
            <person name="Zhao S."/>
            <person name="Li Z."/>
            <person name="Zhang A."/>
            <person name="Wang D."/>
            <person name="Liang C."/>
        </authorList>
    </citation>
    <scope>NUCLEOTIDE SEQUENCE [LARGE SCALE GENOMIC DNA]</scope>
    <source>
        <strain evidence="3">cv. G1812</strain>
    </source>
</reference>
<dbReference type="PROSITE" id="PS50088">
    <property type="entry name" value="ANK_REPEAT"/>
    <property type="match status" value="1"/>
</dbReference>
<dbReference type="Proteomes" id="UP000015106">
    <property type="component" value="Chromosome 3"/>
</dbReference>
<dbReference type="EnsemblPlants" id="TuG1812G0300005642.01.T01">
    <property type="protein sequence ID" value="TuG1812G0300005642.01.T01"/>
    <property type="gene ID" value="TuG1812G0300005642.01"/>
</dbReference>
<reference evidence="3" key="3">
    <citation type="submission" date="2022-06" db="UniProtKB">
        <authorList>
            <consortium name="EnsemblPlants"/>
        </authorList>
    </citation>
    <scope>IDENTIFICATION</scope>
</reference>
<sequence>TLARLYGSVDAEISQCVKKAEAAKGKNRATVVTLNAEIRRAKAKLLEEDLPKLQCLTLKKVLVVRSNLRLIIRVMAPPHPVHVAAHSGDLDCIRKLLAWGADRLQRDSAGGELDPCHEAQGEEGHREGKHRRRPDICRERHPHVRRAHELPPPRPIRP</sequence>
<keyword evidence="1" id="KW-0040">ANK repeat</keyword>
<reference evidence="4" key="1">
    <citation type="journal article" date="2013" name="Nature">
        <title>Draft genome of the wheat A-genome progenitor Triticum urartu.</title>
        <authorList>
            <person name="Ling H.Q."/>
            <person name="Zhao S."/>
            <person name="Liu D."/>
            <person name="Wang J."/>
            <person name="Sun H."/>
            <person name="Zhang C."/>
            <person name="Fan H."/>
            <person name="Li D."/>
            <person name="Dong L."/>
            <person name="Tao Y."/>
            <person name="Gao C."/>
            <person name="Wu H."/>
            <person name="Li Y."/>
            <person name="Cui Y."/>
            <person name="Guo X."/>
            <person name="Zheng S."/>
            <person name="Wang B."/>
            <person name="Yu K."/>
            <person name="Liang Q."/>
            <person name="Yang W."/>
            <person name="Lou X."/>
            <person name="Chen J."/>
            <person name="Feng M."/>
            <person name="Jian J."/>
            <person name="Zhang X."/>
            <person name="Luo G."/>
            <person name="Jiang Y."/>
            <person name="Liu J."/>
            <person name="Wang Z."/>
            <person name="Sha Y."/>
            <person name="Zhang B."/>
            <person name="Wu H."/>
            <person name="Tang D."/>
            <person name="Shen Q."/>
            <person name="Xue P."/>
            <person name="Zou S."/>
            <person name="Wang X."/>
            <person name="Liu X."/>
            <person name="Wang F."/>
            <person name="Yang Y."/>
            <person name="An X."/>
            <person name="Dong Z."/>
            <person name="Zhang K."/>
            <person name="Zhang X."/>
            <person name="Luo M.C."/>
            <person name="Dvorak J."/>
            <person name="Tong Y."/>
            <person name="Wang J."/>
            <person name="Yang H."/>
            <person name="Li Z."/>
            <person name="Wang D."/>
            <person name="Zhang A."/>
            <person name="Wang J."/>
        </authorList>
    </citation>
    <scope>NUCLEOTIDE SEQUENCE</scope>
    <source>
        <strain evidence="4">cv. G1812</strain>
    </source>
</reference>
<evidence type="ECO:0000256" key="1">
    <source>
        <dbReference type="PROSITE-ProRule" id="PRU00023"/>
    </source>
</evidence>
<dbReference type="InterPro" id="IPR002110">
    <property type="entry name" value="Ankyrin_rpt"/>
</dbReference>
<keyword evidence="4" id="KW-1185">Reference proteome</keyword>
<feature type="compositionally biased region" description="Basic and acidic residues" evidence="2">
    <location>
        <begin position="114"/>
        <end position="126"/>
    </location>
</feature>
<evidence type="ECO:0000256" key="2">
    <source>
        <dbReference type="SAM" id="MobiDB-lite"/>
    </source>
</evidence>
<evidence type="ECO:0000313" key="4">
    <source>
        <dbReference type="Proteomes" id="UP000015106"/>
    </source>
</evidence>
<protein>
    <submittedName>
        <fullName evidence="3">Uncharacterized protein</fullName>
    </submittedName>
</protein>
<dbReference type="AlphaFoldDB" id="A0A8R7U223"/>
<dbReference type="Gramene" id="TuG1812G0300005642.01.T01">
    <property type="protein sequence ID" value="TuG1812G0300005642.01.T01"/>
    <property type="gene ID" value="TuG1812G0300005642.01"/>
</dbReference>
<accession>A0A8R7U223</accession>
<evidence type="ECO:0000313" key="3">
    <source>
        <dbReference type="EnsemblPlants" id="TuG1812G0300005642.01.T01"/>
    </source>
</evidence>
<organism evidence="3 4">
    <name type="scientific">Triticum urartu</name>
    <name type="common">Red wild einkorn</name>
    <name type="synonym">Crithodium urartu</name>
    <dbReference type="NCBI Taxonomy" id="4572"/>
    <lineage>
        <taxon>Eukaryota</taxon>
        <taxon>Viridiplantae</taxon>
        <taxon>Streptophyta</taxon>
        <taxon>Embryophyta</taxon>
        <taxon>Tracheophyta</taxon>
        <taxon>Spermatophyta</taxon>
        <taxon>Magnoliopsida</taxon>
        <taxon>Liliopsida</taxon>
        <taxon>Poales</taxon>
        <taxon>Poaceae</taxon>
        <taxon>BOP clade</taxon>
        <taxon>Pooideae</taxon>
        <taxon>Triticodae</taxon>
        <taxon>Triticeae</taxon>
        <taxon>Triticinae</taxon>
        <taxon>Triticum</taxon>
    </lineage>
</organism>
<feature type="region of interest" description="Disordered" evidence="2">
    <location>
        <begin position="107"/>
        <end position="158"/>
    </location>
</feature>
<proteinExistence type="predicted"/>
<feature type="repeat" description="ANK" evidence="1">
    <location>
        <begin position="80"/>
        <end position="108"/>
    </location>
</feature>